<organism evidence="2 3">
    <name type="scientific">Leersia perrieri</name>
    <dbReference type="NCBI Taxonomy" id="77586"/>
    <lineage>
        <taxon>Eukaryota</taxon>
        <taxon>Viridiplantae</taxon>
        <taxon>Streptophyta</taxon>
        <taxon>Embryophyta</taxon>
        <taxon>Tracheophyta</taxon>
        <taxon>Spermatophyta</taxon>
        <taxon>Magnoliopsida</taxon>
        <taxon>Liliopsida</taxon>
        <taxon>Poales</taxon>
        <taxon>Poaceae</taxon>
        <taxon>BOP clade</taxon>
        <taxon>Oryzoideae</taxon>
        <taxon>Oryzeae</taxon>
        <taxon>Oryzinae</taxon>
        <taxon>Leersia</taxon>
    </lineage>
</organism>
<evidence type="ECO:0000313" key="2">
    <source>
        <dbReference type="EnsemblPlants" id="LPERR08G19850.1"/>
    </source>
</evidence>
<feature type="compositionally biased region" description="Basic and acidic residues" evidence="1">
    <location>
        <begin position="12"/>
        <end position="22"/>
    </location>
</feature>
<name>A0A0D9XAP5_9ORYZ</name>
<protein>
    <submittedName>
        <fullName evidence="2">Uncharacterized protein</fullName>
    </submittedName>
</protein>
<dbReference type="HOGENOM" id="CLU_2816104_0_0_1"/>
<keyword evidence="3" id="KW-1185">Reference proteome</keyword>
<reference evidence="2" key="3">
    <citation type="submission" date="2015-04" db="UniProtKB">
        <authorList>
            <consortium name="EnsemblPlants"/>
        </authorList>
    </citation>
    <scope>IDENTIFICATION</scope>
</reference>
<dbReference type="Proteomes" id="UP000032180">
    <property type="component" value="Chromosome 8"/>
</dbReference>
<dbReference type="AlphaFoldDB" id="A0A0D9XAP5"/>
<reference evidence="3" key="2">
    <citation type="submission" date="2013-12" db="EMBL/GenBank/DDBJ databases">
        <authorList>
            <person name="Yu Y."/>
            <person name="Lee S."/>
            <person name="de Baynast K."/>
            <person name="Wissotski M."/>
            <person name="Liu L."/>
            <person name="Talag J."/>
            <person name="Goicoechea J."/>
            <person name="Angelova A."/>
            <person name="Jetty R."/>
            <person name="Kudrna D."/>
            <person name="Golser W."/>
            <person name="Rivera L."/>
            <person name="Zhang J."/>
            <person name="Wing R."/>
        </authorList>
    </citation>
    <scope>NUCLEOTIDE SEQUENCE</scope>
</reference>
<reference evidence="2 3" key="1">
    <citation type="submission" date="2012-08" db="EMBL/GenBank/DDBJ databases">
        <title>Oryza genome evolution.</title>
        <authorList>
            <person name="Wing R.A."/>
        </authorList>
    </citation>
    <scope>NUCLEOTIDE SEQUENCE</scope>
</reference>
<proteinExistence type="predicted"/>
<dbReference type="Gramene" id="LPERR08G19850.1">
    <property type="protein sequence ID" value="LPERR08G19850.1"/>
    <property type="gene ID" value="LPERR08G19850"/>
</dbReference>
<feature type="region of interest" description="Disordered" evidence="1">
    <location>
        <begin position="1"/>
        <end position="39"/>
    </location>
</feature>
<accession>A0A0D9XAP5</accession>
<sequence length="67" mass="7325">MSSSPTPIVAGEAEKAVMEASERRRRRRPAADRRMQVSATTSGWNLEGSLLGKLEVSIGFDGDYIQT</sequence>
<evidence type="ECO:0000256" key="1">
    <source>
        <dbReference type="SAM" id="MobiDB-lite"/>
    </source>
</evidence>
<evidence type="ECO:0000313" key="3">
    <source>
        <dbReference type="Proteomes" id="UP000032180"/>
    </source>
</evidence>
<dbReference type="EnsemblPlants" id="LPERR08G19850.1">
    <property type="protein sequence ID" value="LPERR08G19850.1"/>
    <property type="gene ID" value="LPERR08G19850"/>
</dbReference>